<sequence>MQASPFESDAALGSRRAIIRRNPDNAQEIEMVEAAWGLPPLEREGKPFKFIRSEGKTFPLMRCLVPASEFHVRNGERRFRVSLDDGNFFYLAGTWRPAEADWPLSYAVITIEASLDVMVYQERQGAVLLRRQNKAWLDLTVPEHELLQPLPARSFRVEEIAPRQAIDRQIALDL</sequence>
<dbReference type="AlphaFoldDB" id="A0A9X2HS11"/>
<evidence type="ECO:0000313" key="2">
    <source>
        <dbReference type="Proteomes" id="UP001139451"/>
    </source>
</evidence>
<dbReference type="Pfam" id="PF02586">
    <property type="entry name" value="SRAP"/>
    <property type="match status" value="1"/>
</dbReference>
<dbReference type="RefSeq" id="WP_254294195.1">
    <property type="nucleotide sequence ID" value="NZ_JAMLDX010000010.1"/>
</dbReference>
<comment type="caution">
    <text evidence="1">The sequence shown here is derived from an EMBL/GenBank/DDBJ whole genome shotgun (WGS) entry which is preliminary data.</text>
</comment>
<keyword evidence="2" id="KW-1185">Reference proteome</keyword>
<dbReference type="EMBL" id="JAMLDX010000010">
    <property type="protein sequence ID" value="MCP3731525.1"/>
    <property type="molecule type" value="Genomic_DNA"/>
</dbReference>
<proteinExistence type="predicted"/>
<gene>
    <name evidence="1" type="ORF">M9978_13940</name>
</gene>
<organism evidence="1 2">
    <name type="scientific">Sphingomonas tagetis</name>
    <dbReference type="NCBI Taxonomy" id="2949092"/>
    <lineage>
        <taxon>Bacteria</taxon>
        <taxon>Pseudomonadati</taxon>
        <taxon>Pseudomonadota</taxon>
        <taxon>Alphaproteobacteria</taxon>
        <taxon>Sphingomonadales</taxon>
        <taxon>Sphingomonadaceae</taxon>
        <taxon>Sphingomonas</taxon>
    </lineage>
</organism>
<dbReference type="InterPro" id="IPR003738">
    <property type="entry name" value="SRAP"/>
</dbReference>
<dbReference type="InterPro" id="IPR036590">
    <property type="entry name" value="SRAP-like"/>
</dbReference>
<name>A0A9X2HS11_9SPHN</name>
<dbReference type="GO" id="GO:0003697">
    <property type="term" value="F:single-stranded DNA binding"/>
    <property type="evidence" value="ECO:0007669"/>
    <property type="project" value="InterPro"/>
</dbReference>
<dbReference type="SUPFAM" id="SSF143081">
    <property type="entry name" value="BB1717-like"/>
    <property type="match status" value="1"/>
</dbReference>
<protein>
    <submittedName>
        <fullName evidence="1">SOS response-associated peptidase family protein</fullName>
    </submittedName>
</protein>
<evidence type="ECO:0000313" key="1">
    <source>
        <dbReference type="EMBL" id="MCP3731525.1"/>
    </source>
</evidence>
<dbReference type="Proteomes" id="UP001139451">
    <property type="component" value="Unassembled WGS sequence"/>
</dbReference>
<reference evidence="1" key="1">
    <citation type="submission" date="2022-05" db="EMBL/GenBank/DDBJ databases">
        <title>Sphingomonas sp. strain MG17 Genome sequencing and assembly.</title>
        <authorList>
            <person name="Kim I."/>
        </authorList>
    </citation>
    <scope>NUCLEOTIDE SEQUENCE</scope>
    <source>
        <strain evidence="1">MG17</strain>
    </source>
</reference>
<accession>A0A9X2HS11</accession>
<dbReference type="GO" id="GO:0106300">
    <property type="term" value="P:protein-DNA covalent cross-linking repair"/>
    <property type="evidence" value="ECO:0007669"/>
    <property type="project" value="InterPro"/>
</dbReference>
<dbReference type="Gene3D" id="3.90.1680.10">
    <property type="entry name" value="SOS response associated peptidase-like"/>
    <property type="match status" value="1"/>
</dbReference>